<name>A0A2T7BW92_9STAP</name>
<feature type="transmembrane region" description="Helical" evidence="8">
    <location>
        <begin position="12"/>
        <end position="30"/>
    </location>
</feature>
<evidence type="ECO:0000256" key="4">
    <source>
        <dbReference type="ARBA" id="ARBA00022475"/>
    </source>
</evidence>
<keyword evidence="6 8" id="KW-1133">Transmembrane helix</keyword>
<evidence type="ECO:0000313" key="13">
    <source>
        <dbReference type="Proteomes" id="UP000321598"/>
    </source>
</evidence>
<dbReference type="NCBIfam" id="NF009224">
    <property type="entry name" value="PRK12574.1"/>
    <property type="match status" value="1"/>
</dbReference>
<sequence length="141" mass="15234">MKENDVVLRTITKIVVFILLTFGFYLFLAGHNNPGGGFIGGLVLSSAFLLMFLAFDVKQVLVSLPVDFKIMIIVGSLLSMVTAIVPMFFGKPFLYQTDAYVNVPLMGELHLTTVTLFEAGIVLSVVGVIVTVMLSISGGRS</sequence>
<evidence type="ECO:0000256" key="8">
    <source>
        <dbReference type="SAM" id="Phobius"/>
    </source>
</evidence>
<evidence type="ECO:0000256" key="6">
    <source>
        <dbReference type="ARBA" id="ARBA00022989"/>
    </source>
</evidence>
<protein>
    <submittedName>
        <fullName evidence="10">Antiporter subunit mnhB2</fullName>
    </submittedName>
    <submittedName>
        <fullName evidence="11">Monovalent cation/H+ antiporter subunit B</fullName>
    </submittedName>
</protein>
<dbReference type="OrthoDB" id="9798859at2"/>
<evidence type="ECO:0000256" key="3">
    <source>
        <dbReference type="ARBA" id="ARBA00022449"/>
    </source>
</evidence>
<evidence type="ECO:0000313" key="10">
    <source>
        <dbReference type="EMBL" id="GEP99738.1"/>
    </source>
</evidence>
<evidence type="ECO:0000256" key="5">
    <source>
        <dbReference type="ARBA" id="ARBA00022692"/>
    </source>
</evidence>
<keyword evidence="3" id="KW-0813">Transport</keyword>
<keyword evidence="4" id="KW-1003">Cell membrane</keyword>
<dbReference type="PANTHER" id="PTHR33932">
    <property type="entry name" value="NA(+)/H(+) ANTIPORTER SUBUNIT B"/>
    <property type="match status" value="1"/>
</dbReference>
<evidence type="ECO:0000256" key="7">
    <source>
        <dbReference type="ARBA" id="ARBA00023136"/>
    </source>
</evidence>
<feature type="transmembrane region" description="Helical" evidence="8">
    <location>
        <begin position="68"/>
        <end position="89"/>
    </location>
</feature>
<dbReference type="Proteomes" id="UP000254956">
    <property type="component" value="Unassembled WGS sequence"/>
</dbReference>
<reference evidence="10 13" key="2">
    <citation type="submission" date="2019-07" db="EMBL/GenBank/DDBJ databases">
        <title>Whole genome shotgun sequence of Staphylococcus arlettae NBRC 109765.</title>
        <authorList>
            <person name="Hosoyama A."/>
            <person name="Uohara A."/>
            <person name="Ohji S."/>
            <person name="Ichikawa N."/>
        </authorList>
    </citation>
    <scope>NUCLEOTIDE SEQUENCE [LARGE SCALE GENOMIC DNA]</scope>
    <source>
        <strain evidence="10 13">NBRC 109765</strain>
    </source>
</reference>
<dbReference type="GO" id="GO:0015297">
    <property type="term" value="F:antiporter activity"/>
    <property type="evidence" value="ECO:0007669"/>
    <property type="project" value="UniProtKB-KW"/>
</dbReference>
<dbReference type="PANTHER" id="PTHR33932:SF4">
    <property type="entry name" value="NA(+)_H(+) ANTIPORTER SUBUNIT B"/>
    <property type="match status" value="1"/>
</dbReference>
<organism evidence="11 12">
    <name type="scientific">Staphylococcus arlettae</name>
    <dbReference type="NCBI Taxonomy" id="29378"/>
    <lineage>
        <taxon>Bacteria</taxon>
        <taxon>Bacillati</taxon>
        <taxon>Bacillota</taxon>
        <taxon>Bacilli</taxon>
        <taxon>Bacillales</taxon>
        <taxon>Staphylococcaceae</taxon>
        <taxon>Staphylococcus</taxon>
    </lineage>
</organism>
<keyword evidence="3" id="KW-0050">Antiport</keyword>
<evidence type="ECO:0000256" key="1">
    <source>
        <dbReference type="ARBA" id="ARBA00004651"/>
    </source>
</evidence>
<feature type="transmembrane region" description="Helical" evidence="8">
    <location>
        <begin position="109"/>
        <end position="136"/>
    </location>
</feature>
<dbReference type="GO" id="GO:0005886">
    <property type="term" value="C:plasma membrane"/>
    <property type="evidence" value="ECO:0007669"/>
    <property type="project" value="UniProtKB-SubCell"/>
</dbReference>
<evidence type="ECO:0000313" key="11">
    <source>
        <dbReference type="EMBL" id="SUJ25113.1"/>
    </source>
</evidence>
<evidence type="ECO:0000313" key="12">
    <source>
        <dbReference type="Proteomes" id="UP000254956"/>
    </source>
</evidence>
<dbReference type="InterPro" id="IPR007182">
    <property type="entry name" value="MnhB"/>
</dbReference>
<dbReference type="Pfam" id="PF04039">
    <property type="entry name" value="MnhB"/>
    <property type="match status" value="1"/>
</dbReference>
<dbReference type="InterPro" id="IPR050622">
    <property type="entry name" value="CPA3_antiporter_subunitB"/>
</dbReference>
<gene>
    <name evidence="11" type="primary">mrpB</name>
    <name evidence="10" type="synonym">mnhB2</name>
    <name evidence="11" type="ORF">NCTC12413_02244</name>
    <name evidence="10" type="ORF">SAR03_07760</name>
</gene>
<dbReference type="EMBL" id="UGZE01000001">
    <property type="protein sequence ID" value="SUJ25113.1"/>
    <property type="molecule type" value="Genomic_DNA"/>
</dbReference>
<dbReference type="AlphaFoldDB" id="A0A2T7BW92"/>
<dbReference type="GeneID" id="97288546"/>
<feature type="transmembrane region" description="Helical" evidence="8">
    <location>
        <begin position="36"/>
        <end position="56"/>
    </location>
</feature>
<dbReference type="EMBL" id="BKAV01000004">
    <property type="protein sequence ID" value="GEP99738.1"/>
    <property type="molecule type" value="Genomic_DNA"/>
</dbReference>
<feature type="domain" description="Na+/H+ antiporter MnhB subunit-related protein" evidence="9">
    <location>
        <begin position="7"/>
        <end position="131"/>
    </location>
</feature>
<reference evidence="11 12" key="1">
    <citation type="submission" date="2018-06" db="EMBL/GenBank/DDBJ databases">
        <authorList>
            <consortium name="Pathogen Informatics"/>
            <person name="Doyle S."/>
        </authorList>
    </citation>
    <scope>NUCLEOTIDE SEQUENCE [LARGE SCALE GENOMIC DNA]</scope>
    <source>
        <strain evidence="11 12">NCTC12413</strain>
    </source>
</reference>
<dbReference type="RefSeq" id="WP_002508985.1">
    <property type="nucleotide sequence ID" value="NZ_AP019698.1"/>
</dbReference>
<dbReference type="NCBIfam" id="NF009223">
    <property type="entry name" value="PRK12573.1"/>
    <property type="match status" value="1"/>
</dbReference>
<comment type="subcellular location">
    <subcellularLocation>
        <location evidence="1">Cell membrane</location>
        <topology evidence="1">Multi-pass membrane protein</topology>
    </subcellularLocation>
</comment>
<proteinExistence type="inferred from homology"/>
<accession>A0A2T7BW92</accession>
<evidence type="ECO:0000259" key="9">
    <source>
        <dbReference type="Pfam" id="PF04039"/>
    </source>
</evidence>
<dbReference type="STRING" id="1212545.SARL_00995"/>
<keyword evidence="7 8" id="KW-0472">Membrane</keyword>
<keyword evidence="5 8" id="KW-0812">Transmembrane</keyword>
<dbReference type="Proteomes" id="UP000321598">
    <property type="component" value="Unassembled WGS sequence"/>
</dbReference>
<evidence type="ECO:0000256" key="2">
    <source>
        <dbReference type="ARBA" id="ARBA00009425"/>
    </source>
</evidence>
<keyword evidence="13" id="KW-1185">Reference proteome</keyword>
<comment type="similarity">
    <text evidence="2">Belongs to the CPA3 antiporters (TC 2.A.63) subunit B family.</text>
</comment>